<proteinExistence type="predicted"/>
<keyword evidence="1" id="KW-0472">Membrane</keyword>
<dbReference type="OrthoDB" id="196641at2"/>
<evidence type="ECO:0000256" key="1">
    <source>
        <dbReference type="SAM" id="Phobius"/>
    </source>
</evidence>
<feature type="transmembrane region" description="Helical" evidence="1">
    <location>
        <begin position="28"/>
        <end position="49"/>
    </location>
</feature>
<reference evidence="2 3" key="1">
    <citation type="submission" date="2016-01" db="EMBL/GenBank/DDBJ databases">
        <title>High potential of lignocellulose degradation of a new Verrucomicrobia species.</title>
        <authorList>
            <person name="Wang Y."/>
            <person name="Shi Y."/>
            <person name="Qiu Z."/>
            <person name="Liu S."/>
            <person name="Yang H."/>
        </authorList>
    </citation>
    <scope>NUCLEOTIDE SEQUENCE [LARGE SCALE GENOMIC DNA]</scope>
    <source>
        <strain evidence="2 3">TSB47</strain>
    </source>
</reference>
<keyword evidence="3" id="KW-1185">Reference proteome</keyword>
<keyword evidence="1" id="KW-0812">Transmembrane</keyword>
<dbReference type="EMBL" id="LRRQ01000153">
    <property type="protein sequence ID" value="OAM87910.1"/>
    <property type="molecule type" value="Genomic_DNA"/>
</dbReference>
<dbReference type="STRING" id="1184151.AW736_19790"/>
<evidence type="ECO:0000313" key="3">
    <source>
        <dbReference type="Proteomes" id="UP000078486"/>
    </source>
</evidence>
<evidence type="ECO:0008006" key="4">
    <source>
        <dbReference type="Google" id="ProtNLM"/>
    </source>
</evidence>
<protein>
    <recommendedName>
        <fullName evidence="4">PrgI family protein</fullName>
    </recommendedName>
</protein>
<dbReference type="RefSeq" id="WP_068772051.1">
    <property type="nucleotide sequence ID" value="NZ_CP109796.1"/>
</dbReference>
<dbReference type="Proteomes" id="UP000078486">
    <property type="component" value="Unassembled WGS sequence"/>
</dbReference>
<dbReference type="AlphaFoldDB" id="A0A178ID55"/>
<gene>
    <name evidence="2" type="ORF">AW736_19790</name>
</gene>
<name>A0A178ID55_9BACT</name>
<feature type="transmembrane region" description="Helical" evidence="1">
    <location>
        <begin position="55"/>
        <end position="74"/>
    </location>
</feature>
<sequence>MDTGLRITDTNSANDSKGRALGFEGNDFLYVVIGIVAAIGIFLLLYGMFHASLAAAGGVAIPIFVIPSAWVMLFRRGKPDGYAEDFFDHVFNREGFCFSPDNQNPRGAPAANKRRLF</sequence>
<keyword evidence="1" id="KW-1133">Transmembrane helix</keyword>
<comment type="caution">
    <text evidence="2">The sequence shown here is derived from an EMBL/GenBank/DDBJ whole genome shotgun (WGS) entry which is preliminary data.</text>
</comment>
<evidence type="ECO:0000313" key="2">
    <source>
        <dbReference type="EMBL" id="OAM87910.1"/>
    </source>
</evidence>
<organism evidence="2 3">
    <name type="scientific">Termitidicoccus mucosus</name>
    <dbReference type="NCBI Taxonomy" id="1184151"/>
    <lineage>
        <taxon>Bacteria</taxon>
        <taxon>Pseudomonadati</taxon>
        <taxon>Verrucomicrobiota</taxon>
        <taxon>Opitutia</taxon>
        <taxon>Opitutales</taxon>
        <taxon>Opitutaceae</taxon>
        <taxon>Termitidicoccus</taxon>
    </lineage>
</organism>
<accession>A0A178ID55</accession>